<gene>
    <name evidence="2" type="ORF">K444DRAFT_663910</name>
</gene>
<dbReference type="Proteomes" id="UP000235371">
    <property type="component" value="Unassembled WGS sequence"/>
</dbReference>
<evidence type="ECO:0000259" key="1">
    <source>
        <dbReference type="Pfam" id="PF23549"/>
    </source>
</evidence>
<reference evidence="2 3" key="1">
    <citation type="submission" date="2016-04" db="EMBL/GenBank/DDBJ databases">
        <title>A degradative enzymes factory behind the ericoid mycorrhizal symbiosis.</title>
        <authorList>
            <consortium name="DOE Joint Genome Institute"/>
            <person name="Martino E."/>
            <person name="Morin E."/>
            <person name="Grelet G."/>
            <person name="Kuo A."/>
            <person name="Kohler A."/>
            <person name="Daghino S."/>
            <person name="Barry K."/>
            <person name="Choi C."/>
            <person name="Cichocki N."/>
            <person name="Clum A."/>
            <person name="Copeland A."/>
            <person name="Hainaut M."/>
            <person name="Haridas S."/>
            <person name="Labutti K."/>
            <person name="Lindquist E."/>
            <person name="Lipzen A."/>
            <person name="Khouja H.-R."/>
            <person name="Murat C."/>
            <person name="Ohm R."/>
            <person name="Olson A."/>
            <person name="Spatafora J."/>
            <person name="Veneault-Fourrey C."/>
            <person name="Henrissat B."/>
            <person name="Grigoriev I."/>
            <person name="Martin F."/>
            <person name="Perotto S."/>
        </authorList>
    </citation>
    <scope>NUCLEOTIDE SEQUENCE [LARGE SCALE GENOMIC DNA]</scope>
    <source>
        <strain evidence="2 3">E</strain>
    </source>
</reference>
<dbReference type="InterPro" id="IPR056444">
    <property type="entry name" value="Zn_ribbon_GRF_2"/>
</dbReference>
<dbReference type="RefSeq" id="XP_024735486.1">
    <property type="nucleotide sequence ID" value="XM_024886901.1"/>
</dbReference>
<keyword evidence="3" id="KW-1185">Reference proteome</keyword>
<dbReference type="AlphaFoldDB" id="A0A2J6T6D1"/>
<proteinExistence type="predicted"/>
<name>A0A2J6T6D1_9HELO</name>
<feature type="domain" description="GRF-like zinc ribbon" evidence="1">
    <location>
        <begin position="10"/>
        <end position="57"/>
    </location>
</feature>
<sequence>MEPSFPLNQPPTCNCGHTANPQTVNSQNPHGHVGRPYFHCDDVCHGGKSKFVSWNDYQGIVEGNPRCVCKFTSRMGINNQTQQQWFHCPVGRCRFNEDVPDGYAATWRDGVVGPPGYGSYAAQTGPRTEMGMNNYGAQLVHDREERRGGCCGCLVM</sequence>
<accession>A0A2J6T6D1</accession>
<dbReference type="Pfam" id="PF23549">
    <property type="entry name" value="Zn_ribbon_GRF_2"/>
    <property type="match status" value="1"/>
</dbReference>
<dbReference type="InParanoid" id="A0A2J6T6D1"/>
<protein>
    <recommendedName>
        <fullName evidence="1">GRF-like zinc ribbon domain-containing protein</fullName>
    </recommendedName>
</protein>
<dbReference type="EMBL" id="KZ613817">
    <property type="protein sequence ID" value="PMD58582.1"/>
    <property type="molecule type" value="Genomic_DNA"/>
</dbReference>
<organism evidence="2 3">
    <name type="scientific">Hyaloscypha bicolor E</name>
    <dbReference type="NCBI Taxonomy" id="1095630"/>
    <lineage>
        <taxon>Eukaryota</taxon>
        <taxon>Fungi</taxon>
        <taxon>Dikarya</taxon>
        <taxon>Ascomycota</taxon>
        <taxon>Pezizomycotina</taxon>
        <taxon>Leotiomycetes</taxon>
        <taxon>Helotiales</taxon>
        <taxon>Hyaloscyphaceae</taxon>
        <taxon>Hyaloscypha</taxon>
        <taxon>Hyaloscypha bicolor</taxon>
    </lineage>
</organism>
<dbReference type="GeneID" id="36594978"/>
<evidence type="ECO:0000313" key="2">
    <source>
        <dbReference type="EMBL" id="PMD58582.1"/>
    </source>
</evidence>
<evidence type="ECO:0000313" key="3">
    <source>
        <dbReference type="Proteomes" id="UP000235371"/>
    </source>
</evidence>
<dbReference type="OrthoDB" id="3446806at2759"/>